<dbReference type="GO" id="GO:0032483">
    <property type="term" value="P:regulation of Rab protein signal transduction"/>
    <property type="evidence" value="ECO:0007669"/>
    <property type="project" value="TreeGrafter"/>
</dbReference>
<dbReference type="Gene3D" id="6.10.140.1000">
    <property type="match status" value="1"/>
</dbReference>
<dbReference type="Pfam" id="PF03455">
    <property type="entry name" value="dDENN"/>
    <property type="match status" value="1"/>
</dbReference>
<dbReference type="OrthoDB" id="75250at2759"/>
<feature type="non-terminal residue" evidence="1">
    <location>
        <position position="137"/>
    </location>
</feature>
<sequence>DGGTTSENAIELAPLEHDSSYAKKRLNIEVAIQEAFLRFNIAILKGYRSYLKPILEVSKNMTDLSQDSLFDLQGFLKSRPSSYHKFLQITTKTQLFCRFIEQRSFVSSQDRYLEFYDECSEKADSDQPLIEIDDSIT</sequence>
<dbReference type="GO" id="GO:0031410">
    <property type="term" value="C:cytoplasmic vesicle"/>
    <property type="evidence" value="ECO:0007669"/>
    <property type="project" value="TreeGrafter"/>
</dbReference>
<comment type="caution">
    <text evidence="1">The sequence shown here is derived from an EMBL/GenBank/DDBJ whole genome shotgun (WGS) entry which is preliminary data.</text>
</comment>
<dbReference type="PANTHER" id="PTHR12296:SF30">
    <property type="entry name" value="DENN DOMAIN-CONTAINING PROTEIN CRAG"/>
    <property type="match status" value="1"/>
</dbReference>
<name>A0A6S7L4S3_PARCT</name>
<dbReference type="InterPro" id="IPR005112">
    <property type="entry name" value="dDENN_dom"/>
</dbReference>
<feature type="non-terminal residue" evidence="1">
    <location>
        <position position="1"/>
    </location>
</feature>
<dbReference type="InterPro" id="IPR037516">
    <property type="entry name" value="Tripartite_DENN"/>
</dbReference>
<protein>
    <submittedName>
        <fullName evidence="1">C-myc promoter-binding -like</fullName>
    </submittedName>
</protein>
<dbReference type="AlphaFoldDB" id="A0A6S7L4S3"/>
<reference evidence="1" key="1">
    <citation type="submission" date="2020-04" db="EMBL/GenBank/DDBJ databases">
        <authorList>
            <person name="Alioto T."/>
            <person name="Alioto T."/>
            <person name="Gomez Garrido J."/>
        </authorList>
    </citation>
    <scope>NUCLEOTIDE SEQUENCE</scope>
    <source>
        <strain evidence="1">A484AB</strain>
    </source>
</reference>
<gene>
    <name evidence="1" type="ORF">PACLA_8A002375</name>
</gene>
<dbReference type="SMART" id="SM00801">
    <property type="entry name" value="dDENN"/>
    <property type="match status" value="1"/>
</dbReference>
<accession>A0A6S7L4S3</accession>
<dbReference type="EMBL" id="CACRXK020019032">
    <property type="protein sequence ID" value="CAB4033192.1"/>
    <property type="molecule type" value="Genomic_DNA"/>
</dbReference>
<evidence type="ECO:0000313" key="2">
    <source>
        <dbReference type="Proteomes" id="UP001152795"/>
    </source>
</evidence>
<dbReference type="GO" id="GO:0005085">
    <property type="term" value="F:guanyl-nucleotide exchange factor activity"/>
    <property type="evidence" value="ECO:0007669"/>
    <property type="project" value="UniProtKB-ARBA"/>
</dbReference>
<evidence type="ECO:0000313" key="1">
    <source>
        <dbReference type="EMBL" id="CAB4033192.1"/>
    </source>
</evidence>
<dbReference type="PANTHER" id="PTHR12296">
    <property type="entry name" value="DENN DOMAIN-CONTAINING PROTEIN 4"/>
    <property type="match status" value="1"/>
</dbReference>
<keyword evidence="2" id="KW-1185">Reference proteome</keyword>
<organism evidence="1 2">
    <name type="scientific">Paramuricea clavata</name>
    <name type="common">Red gorgonian</name>
    <name type="synonym">Violescent sea-whip</name>
    <dbReference type="NCBI Taxonomy" id="317549"/>
    <lineage>
        <taxon>Eukaryota</taxon>
        <taxon>Metazoa</taxon>
        <taxon>Cnidaria</taxon>
        <taxon>Anthozoa</taxon>
        <taxon>Octocorallia</taxon>
        <taxon>Malacalcyonacea</taxon>
        <taxon>Plexauridae</taxon>
        <taxon>Paramuricea</taxon>
    </lineage>
</organism>
<dbReference type="PROSITE" id="PS50211">
    <property type="entry name" value="DENN"/>
    <property type="match status" value="1"/>
</dbReference>
<dbReference type="InterPro" id="IPR051696">
    <property type="entry name" value="DENN_Domain_GEFs"/>
</dbReference>
<dbReference type="Proteomes" id="UP001152795">
    <property type="component" value="Unassembled WGS sequence"/>
</dbReference>
<proteinExistence type="predicted"/>